<protein>
    <submittedName>
        <fullName evidence="1">Uncharacterized protein</fullName>
    </submittedName>
</protein>
<dbReference type="STRING" id="550983.A4R26_06055"/>
<dbReference type="Proteomes" id="UP000192276">
    <property type="component" value="Unassembled WGS sequence"/>
</dbReference>
<gene>
    <name evidence="1" type="ORF">A4R26_06055</name>
</gene>
<comment type="caution">
    <text evidence="1">The sequence shown here is derived from an EMBL/GenBank/DDBJ whole genome shotgun (WGS) entry which is preliminary data.</text>
</comment>
<sequence>MRIDQGSVCPIIKCIWLNEGFFIGLNKKPPRRRSVRFVKIQVNAMQMLISLLFNPRPPRSVKPGG</sequence>
<reference evidence="2" key="1">
    <citation type="submission" date="2016-04" db="EMBL/GenBank/DDBJ databases">
        <authorList>
            <person name="Chen L."/>
            <person name="Zhuang W."/>
            <person name="Wang G."/>
        </authorList>
    </citation>
    <scope>NUCLEOTIDE SEQUENCE [LARGE SCALE GENOMIC DNA]</scope>
    <source>
        <strain evidence="2">208</strain>
    </source>
</reference>
<proteinExistence type="predicted"/>
<organism evidence="1 2">
    <name type="scientific">Niastella populi</name>
    <dbReference type="NCBI Taxonomy" id="550983"/>
    <lineage>
        <taxon>Bacteria</taxon>
        <taxon>Pseudomonadati</taxon>
        <taxon>Bacteroidota</taxon>
        <taxon>Chitinophagia</taxon>
        <taxon>Chitinophagales</taxon>
        <taxon>Chitinophagaceae</taxon>
        <taxon>Niastella</taxon>
    </lineage>
</organism>
<keyword evidence="2" id="KW-1185">Reference proteome</keyword>
<evidence type="ECO:0000313" key="2">
    <source>
        <dbReference type="Proteomes" id="UP000192276"/>
    </source>
</evidence>
<dbReference type="AlphaFoldDB" id="A0A1V9F555"/>
<accession>A0A1V9F555</accession>
<name>A0A1V9F555_9BACT</name>
<evidence type="ECO:0000313" key="1">
    <source>
        <dbReference type="EMBL" id="OQP53540.1"/>
    </source>
</evidence>
<dbReference type="EMBL" id="LWBP01000210">
    <property type="protein sequence ID" value="OQP53540.1"/>
    <property type="molecule type" value="Genomic_DNA"/>
</dbReference>